<reference evidence="12 13" key="1">
    <citation type="submission" date="2016-08" db="EMBL/GenBank/DDBJ databases">
        <title>Novel Firmicute Genomes.</title>
        <authorList>
            <person name="Poppleton D.I."/>
            <person name="Gribaldo S."/>
        </authorList>
    </citation>
    <scope>NUCLEOTIDE SEQUENCE [LARGE SCALE GENOMIC DNA]</scope>
    <source>
        <strain evidence="12 13">RAOx-1</strain>
    </source>
</reference>
<organism evidence="12 13">
    <name type="scientific">Ammoniphilus oxalaticus</name>
    <dbReference type="NCBI Taxonomy" id="66863"/>
    <lineage>
        <taxon>Bacteria</taxon>
        <taxon>Bacillati</taxon>
        <taxon>Bacillota</taxon>
        <taxon>Bacilli</taxon>
        <taxon>Bacillales</taxon>
        <taxon>Paenibacillaceae</taxon>
        <taxon>Aneurinibacillus group</taxon>
        <taxon>Ammoniphilus</taxon>
    </lineage>
</organism>
<dbReference type="Gene3D" id="1.20.1560.10">
    <property type="entry name" value="ABC transporter type 1, transmembrane domain"/>
    <property type="match status" value="1"/>
</dbReference>
<dbReference type="OrthoDB" id="9770415at2"/>
<dbReference type="GO" id="GO:0005886">
    <property type="term" value="C:plasma membrane"/>
    <property type="evidence" value="ECO:0007669"/>
    <property type="project" value="UniProtKB-SubCell"/>
</dbReference>
<feature type="domain" description="ABC transmembrane type-1" evidence="11">
    <location>
        <begin position="55"/>
        <end position="338"/>
    </location>
</feature>
<dbReference type="InterPro" id="IPR027417">
    <property type="entry name" value="P-loop_NTPase"/>
</dbReference>
<dbReference type="SMART" id="SM00382">
    <property type="entry name" value="AAA"/>
    <property type="match status" value="1"/>
</dbReference>
<dbReference type="InterPro" id="IPR017871">
    <property type="entry name" value="ABC_transporter-like_CS"/>
</dbReference>
<keyword evidence="5" id="KW-0547">Nucleotide-binding</keyword>
<protein>
    <submittedName>
        <fullName evidence="12">Multidrug ABC transporter ATP-binding protein</fullName>
    </submittedName>
</protein>
<evidence type="ECO:0000256" key="2">
    <source>
        <dbReference type="ARBA" id="ARBA00022448"/>
    </source>
</evidence>
<evidence type="ECO:0000256" key="3">
    <source>
        <dbReference type="ARBA" id="ARBA00022475"/>
    </source>
</evidence>
<evidence type="ECO:0000256" key="8">
    <source>
        <dbReference type="ARBA" id="ARBA00023136"/>
    </source>
</evidence>
<dbReference type="SUPFAM" id="SSF90123">
    <property type="entry name" value="ABC transporter transmembrane region"/>
    <property type="match status" value="1"/>
</dbReference>
<feature type="transmembrane region" description="Helical" evidence="9">
    <location>
        <begin position="91"/>
        <end position="111"/>
    </location>
</feature>
<keyword evidence="3" id="KW-1003">Cell membrane</keyword>
<comment type="subcellular location">
    <subcellularLocation>
        <location evidence="1">Cell membrane</location>
        <topology evidence="1">Multi-pass membrane protein</topology>
    </subcellularLocation>
</comment>
<evidence type="ECO:0000259" key="11">
    <source>
        <dbReference type="PROSITE" id="PS50929"/>
    </source>
</evidence>
<comment type="caution">
    <text evidence="12">The sequence shown here is derived from an EMBL/GenBank/DDBJ whole genome shotgun (WGS) entry which is preliminary data.</text>
</comment>
<evidence type="ECO:0000256" key="7">
    <source>
        <dbReference type="ARBA" id="ARBA00022989"/>
    </source>
</evidence>
<evidence type="ECO:0000256" key="4">
    <source>
        <dbReference type="ARBA" id="ARBA00022692"/>
    </source>
</evidence>
<evidence type="ECO:0000256" key="5">
    <source>
        <dbReference type="ARBA" id="ARBA00022741"/>
    </source>
</evidence>
<dbReference type="InterPro" id="IPR039421">
    <property type="entry name" value="Type_1_exporter"/>
</dbReference>
<feature type="transmembrane region" description="Helical" evidence="9">
    <location>
        <begin position="196"/>
        <end position="213"/>
    </location>
</feature>
<accession>A0A419SGM0</accession>
<dbReference type="PROSITE" id="PS50893">
    <property type="entry name" value="ABC_TRANSPORTER_2"/>
    <property type="match status" value="1"/>
</dbReference>
<proteinExistence type="predicted"/>
<dbReference type="InterPro" id="IPR036640">
    <property type="entry name" value="ABC1_TM_sf"/>
</dbReference>
<dbReference type="AlphaFoldDB" id="A0A419SGM0"/>
<feature type="transmembrane region" description="Helical" evidence="9">
    <location>
        <begin position="54"/>
        <end position="79"/>
    </location>
</feature>
<dbReference type="InterPro" id="IPR011527">
    <property type="entry name" value="ABC1_TM_dom"/>
</dbReference>
<dbReference type="GO" id="GO:0015421">
    <property type="term" value="F:ABC-type oligopeptide transporter activity"/>
    <property type="evidence" value="ECO:0007669"/>
    <property type="project" value="TreeGrafter"/>
</dbReference>
<feature type="domain" description="ABC transporter" evidence="10">
    <location>
        <begin position="371"/>
        <end position="605"/>
    </location>
</feature>
<sequence length="612" mass="69242">MFNQLRTPFQYKKIINRHDIKNSARTVKGNQQTSNRSKTLARIFSYLLAYKVRLLFALCMVILSVGFSLLGPFLVGRAIDEYIMTKQTVGLLGLLIQLSAVYLVYSISLFLQNYTMIHVAHHAIFRMRADLFNHLHRLRVSYFDHRQHGELMSRVTNDIELVSATLSQSLIQILSSLLTLIGAVAVMLYLSPLLTLVTMITIPIMVLSIRWITRRTRKLFKDQQRVLGELNGFIEETISGQQIVRTFSQEKRVIRQFHEQSADLKGTAFWAQTYTGFIPKVMGFLNHLNFSVIAGVGGILALLGNAVTVGVIVVFAEYARQFTRPLNELANQFNLFLSAIAGAERVFEIMDEKEERDELDAMTIEKMEGKIEFKNVSFSYEKGAQTLVDVSFKASPGQTIALVGPTGAGKTTLIQLLARFYPLERGAILIDGTDITKVKRHSLLQQMGFVLQDAYLFHGTIRDNIRYGNFESSDKDVVEAAKRAFAHEFIMKLPGQYEFMLDQDGGGISQGQRQLLSIARALLSNPSILLLDEATSNIDTVSEIHIQRALQQLMEGRTCFIIAHRLNTIQQADQILVLNHGRIIERGNHQQLQEQQGFYADLFLSQTSEKRV</sequence>
<name>A0A419SGM0_9BACL</name>
<keyword evidence="2" id="KW-0813">Transport</keyword>
<evidence type="ECO:0000256" key="9">
    <source>
        <dbReference type="SAM" id="Phobius"/>
    </source>
</evidence>
<dbReference type="PANTHER" id="PTHR43394:SF1">
    <property type="entry name" value="ATP-BINDING CASSETTE SUB-FAMILY B MEMBER 10, MITOCHONDRIAL"/>
    <property type="match status" value="1"/>
</dbReference>
<dbReference type="Pfam" id="PF00005">
    <property type="entry name" value="ABC_tran"/>
    <property type="match status" value="1"/>
</dbReference>
<keyword evidence="13" id="KW-1185">Reference proteome</keyword>
<evidence type="ECO:0000256" key="1">
    <source>
        <dbReference type="ARBA" id="ARBA00004651"/>
    </source>
</evidence>
<evidence type="ECO:0000259" key="10">
    <source>
        <dbReference type="PROSITE" id="PS50893"/>
    </source>
</evidence>
<dbReference type="FunFam" id="1.20.1560.10:FF:000011">
    <property type="entry name" value="Multidrug ABC transporter ATP-binding protein"/>
    <property type="match status" value="1"/>
</dbReference>
<dbReference type="GO" id="GO:0005524">
    <property type="term" value="F:ATP binding"/>
    <property type="evidence" value="ECO:0007669"/>
    <property type="project" value="UniProtKB-KW"/>
</dbReference>
<keyword evidence="8 9" id="KW-0472">Membrane</keyword>
<keyword evidence="7 9" id="KW-1133">Transmembrane helix</keyword>
<dbReference type="RefSeq" id="WP_120190421.1">
    <property type="nucleotide sequence ID" value="NZ_MCHY01000009.1"/>
</dbReference>
<dbReference type="GO" id="GO:0016887">
    <property type="term" value="F:ATP hydrolysis activity"/>
    <property type="evidence" value="ECO:0007669"/>
    <property type="project" value="InterPro"/>
</dbReference>
<evidence type="ECO:0000313" key="13">
    <source>
        <dbReference type="Proteomes" id="UP000284219"/>
    </source>
</evidence>
<keyword evidence="6 12" id="KW-0067">ATP-binding</keyword>
<dbReference type="FunFam" id="3.40.50.300:FF:000287">
    <property type="entry name" value="Multidrug ABC transporter ATP-binding protein"/>
    <property type="match status" value="1"/>
</dbReference>
<dbReference type="CDD" id="cd18547">
    <property type="entry name" value="ABC_6TM_Tm288_like"/>
    <property type="match status" value="1"/>
</dbReference>
<dbReference type="InterPro" id="IPR003439">
    <property type="entry name" value="ABC_transporter-like_ATP-bd"/>
</dbReference>
<dbReference type="SUPFAM" id="SSF52540">
    <property type="entry name" value="P-loop containing nucleoside triphosphate hydrolases"/>
    <property type="match status" value="1"/>
</dbReference>
<evidence type="ECO:0000256" key="6">
    <source>
        <dbReference type="ARBA" id="ARBA00022840"/>
    </source>
</evidence>
<dbReference type="InterPro" id="IPR003593">
    <property type="entry name" value="AAA+_ATPase"/>
</dbReference>
<dbReference type="Pfam" id="PF00664">
    <property type="entry name" value="ABC_membrane"/>
    <property type="match status" value="1"/>
</dbReference>
<keyword evidence="4 9" id="KW-0812">Transmembrane</keyword>
<gene>
    <name evidence="12" type="ORF">BEP19_11910</name>
</gene>
<feature type="transmembrane region" description="Helical" evidence="9">
    <location>
        <begin position="290"/>
        <end position="316"/>
    </location>
</feature>
<evidence type="ECO:0000313" key="12">
    <source>
        <dbReference type="EMBL" id="RKD22930.1"/>
    </source>
</evidence>
<dbReference type="CDD" id="cd03254">
    <property type="entry name" value="ABCC_Glucan_exporter_like"/>
    <property type="match status" value="1"/>
</dbReference>
<dbReference type="Gene3D" id="3.40.50.300">
    <property type="entry name" value="P-loop containing nucleotide triphosphate hydrolases"/>
    <property type="match status" value="1"/>
</dbReference>
<dbReference type="PANTHER" id="PTHR43394">
    <property type="entry name" value="ATP-DEPENDENT PERMEASE MDL1, MITOCHONDRIAL"/>
    <property type="match status" value="1"/>
</dbReference>
<dbReference type="PROSITE" id="PS00211">
    <property type="entry name" value="ABC_TRANSPORTER_1"/>
    <property type="match status" value="1"/>
</dbReference>
<dbReference type="Proteomes" id="UP000284219">
    <property type="component" value="Unassembled WGS sequence"/>
</dbReference>
<dbReference type="EMBL" id="MCHY01000009">
    <property type="protein sequence ID" value="RKD22930.1"/>
    <property type="molecule type" value="Genomic_DNA"/>
</dbReference>
<dbReference type="PROSITE" id="PS50929">
    <property type="entry name" value="ABC_TM1F"/>
    <property type="match status" value="1"/>
</dbReference>